<protein>
    <submittedName>
        <fullName evidence="1">Uncharacterized protein</fullName>
    </submittedName>
</protein>
<name>A0AAV5DSV9_ELECO</name>
<sequence length="69" mass="7451">MVTVLSLTVAGHLELELIIGTMEASGSAPEQRRSNSLDPIIVSSGLKRVLNDIARTFDFEVLIPKSSLI</sequence>
<reference evidence="1" key="1">
    <citation type="journal article" date="2018" name="DNA Res.">
        <title>Multiple hybrid de novo genome assembly of finger millet, an orphan allotetraploid crop.</title>
        <authorList>
            <person name="Hatakeyama M."/>
            <person name="Aluri S."/>
            <person name="Balachadran M.T."/>
            <person name="Sivarajan S.R."/>
            <person name="Patrignani A."/>
            <person name="Gruter S."/>
            <person name="Poveda L."/>
            <person name="Shimizu-Inatsugi R."/>
            <person name="Baeten J."/>
            <person name="Francoijs K.J."/>
            <person name="Nataraja K.N."/>
            <person name="Reddy Y.A.N."/>
            <person name="Phadnis S."/>
            <person name="Ravikumar R.L."/>
            <person name="Schlapbach R."/>
            <person name="Sreeman S.M."/>
            <person name="Shimizu K.K."/>
        </authorList>
    </citation>
    <scope>NUCLEOTIDE SEQUENCE</scope>
</reference>
<dbReference type="EMBL" id="BQKI01000071">
    <property type="protein sequence ID" value="GJN13809.1"/>
    <property type="molecule type" value="Genomic_DNA"/>
</dbReference>
<keyword evidence="2" id="KW-1185">Reference proteome</keyword>
<accession>A0AAV5DSV9</accession>
<evidence type="ECO:0000313" key="2">
    <source>
        <dbReference type="Proteomes" id="UP001054889"/>
    </source>
</evidence>
<gene>
    <name evidence="1" type="primary">gb00555</name>
    <name evidence="1" type="ORF">PR202_gb00555</name>
</gene>
<dbReference type="Proteomes" id="UP001054889">
    <property type="component" value="Unassembled WGS sequence"/>
</dbReference>
<dbReference type="AlphaFoldDB" id="A0AAV5DSV9"/>
<proteinExistence type="predicted"/>
<comment type="caution">
    <text evidence="1">The sequence shown here is derived from an EMBL/GenBank/DDBJ whole genome shotgun (WGS) entry which is preliminary data.</text>
</comment>
<reference evidence="1" key="2">
    <citation type="submission" date="2021-12" db="EMBL/GenBank/DDBJ databases">
        <title>Resequencing data analysis of finger millet.</title>
        <authorList>
            <person name="Hatakeyama M."/>
            <person name="Aluri S."/>
            <person name="Balachadran M.T."/>
            <person name="Sivarajan S.R."/>
            <person name="Poveda L."/>
            <person name="Shimizu-Inatsugi R."/>
            <person name="Schlapbach R."/>
            <person name="Sreeman S.M."/>
            <person name="Shimizu K.K."/>
        </authorList>
    </citation>
    <scope>NUCLEOTIDE SEQUENCE</scope>
</reference>
<evidence type="ECO:0000313" key="1">
    <source>
        <dbReference type="EMBL" id="GJN13809.1"/>
    </source>
</evidence>
<organism evidence="1 2">
    <name type="scientific">Eleusine coracana subsp. coracana</name>
    <dbReference type="NCBI Taxonomy" id="191504"/>
    <lineage>
        <taxon>Eukaryota</taxon>
        <taxon>Viridiplantae</taxon>
        <taxon>Streptophyta</taxon>
        <taxon>Embryophyta</taxon>
        <taxon>Tracheophyta</taxon>
        <taxon>Spermatophyta</taxon>
        <taxon>Magnoliopsida</taxon>
        <taxon>Liliopsida</taxon>
        <taxon>Poales</taxon>
        <taxon>Poaceae</taxon>
        <taxon>PACMAD clade</taxon>
        <taxon>Chloridoideae</taxon>
        <taxon>Cynodonteae</taxon>
        <taxon>Eleusininae</taxon>
        <taxon>Eleusine</taxon>
    </lineage>
</organism>